<dbReference type="Proteomes" id="UP000276776">
    <property type="component" value="Unassembled WGS sequence"/>
</dbReference>
<dbReference type="Pfam" id="PF06469">
    <property type="entry name" value="DUF1088"/>
    <property type="match status" value="1"/>
</dbReference>
<dbReference type="InterPro" id="IPR013320">
    <property type="entry name" value="ConA-like_dom_sf"/>
</dbReference>
<dbReference type="Pfam" id="PF13385">
    <property type="entry name" value="Laminin_G_3"/>
    <property type="match status" value="1"/>
</dbReference>
<dbReference type="EMBL" id="UYYF01004335">
    <property type="protein sequence ID" value="VDN02614.1"/>
    <property type="molecule type" value="Genomic_DNA"/>
</dbReference>
<dbReference type="InterPro" id="IPR010508">
    <property type="entry name" value="NBEA-like_DUF1088"/>
</dbReference>
<dbReference type="Pfam" id="PF20425">
    <property type="entry name" value="Neurobeachin"/>
    <property type="match status" value="1"/>
</dbReference>
<evidence type="ECO:0000313" key="4">
    <source>
        <dbReference type="Proteomes" id="UP000276776"/>
    </source>
</evidence>
<reference evidence="5" key="1">
    <citation type="submission" date="2016-04" db="UniProtKB">
        <authorList>
            <consortium name="WormBaseParasite"/>
        </authorList>
    </citation>
    <scope>IDENTIFICATION</scope>
</reference>
<sequence>MSTFEVVDSRNKAATNGNDQEESFENYASTKLAANMCDDEREDEMEDVSLDNSDILPAVHSSSFKADLYEVSEQGTGRQSLDNTKDHKDWLLKEEKKKKDTQDFGEQSHVDKKEVGSGTVVIHSVDEAPDETFKRLLKGLQNETLTHEEVVDSVFNTLVEGVFDIESNFIIKTPENIVRLLHLLDVAPPRLMAEVWSVFIGVIKKSTRNMQACSTIGLTSQILDRLSDTDAVVSDLLVQLLGVLTTYSITVKETKRLLRALKAVNGRWCKNAIKLLDVLGEIPKRDGADVFFSFPGVLNAGIALPPLAKWPYQNGWSFCTWFKMDPLNSVSFEKERPYIYCFRTMKGVGYNCYIMGNCLVVSCIRAIGKEIVRCIRFELTPRRWHHIVIAHVYSRWSKNEIQCFLDGQMIESFDVSWFVSTTDHFDKCTIGCGPDGEEPFCGQTAALYVFSEAITPQQANALFCLGPSYQSCFRHEAETDLSDNDKKFLFDGKISASIVIAYSPKNCDGQLCLHSAPKTGAQYFVQVPHAIMKEGVEVVKTYSIHSSLHSLGGVQMLLPLFSQLDLPQSDCSDRTIDVCSKLLSAIYLLIRTGSNVQQQLYNSRAFLVISQALHEASPSNLNEDVMRIIIGISKYLMASPSRTTLLKHLFDYILFNPELWSRADTVIQAQLYSYLANEFLSSVSISLLVQRCAAVIEMLHAVKIYYWIVEPQLPSYYDVVKRKGSLSRTDVVTIRAHILSFVSRLICMPDPKENAVMNRDSEFNALLNFIATVNEDDNLYDVLALVTRLLCDKPAAMIPAFDRKKGLAVVFKLISSTNELVRIPALKIFGYFVCRSTAKRKADSIGNLNLLSLFTDRLLLNASHLTLATYNVLFEILTEQMTPTISYLVHAPVSESSRFENPSMLKVIANLITQGETCSELMNRTNGDSRQKSLQKSLILYEKSGDRHQVKRIFLEDILQMCENSRDNRRTILQMSVWQEWLISLIYISPQNEEEYTISEFVYRIFAQLLFHAIYLEYGGWRVWVDTLAIAHSKVSWEHYRTEFHNGSERETDVIFDLVQRLISSVAKTDNESSNKEREVLADHPTSIYRTPEFCWSNVHLRLLDDLLISVEKTTEEWKKFGGTIALLDAVNSSENNIFVANCVHVLSQLIDSLVMACGGVLPLLAAATSPNSELEIVDSTNQGLDLGNAARLLARFAFLTDVFIFSSGISFSDLEQEKNMPNGGILRQTLRLVSTIAVRNILACRMRICAGSTSRLDLQQNTRAQQIAKFVFGAVEVEGKEEITDPEHLLQEIDLQRLRGVIYRDMEENRQAQFLALAITYLLSVLMVSRYRDILEPPTTPSPFFDTAVTGGSSKNVCSSLRQTNGSCAEEINCSDQQNSTVGDDIDIEEALSLSQQQKNKNMEQDNVYRQHHLDSFKDNSLASRELETDERRIYLTEKLQKALETTAPLLREILSDFRSYLQKTLLGTHGQEIMNDTKVMETMKNRGGSVIELVMLLCSQEWQTSLQKHAGLAFIELVNEGRLMAHATRDHILRVANEADFILNRLRAEDVSKHAQFESDAAEQMHRRRKEGQVNDHLVTANRRRDLLVSARLLQKLTALLLNPGGAWADSSQHLDTFWKLDVWEDDSRRRKRFVRNAYGCCHSTARLKTIIETKSSDSEVEKAREDLLRDLVARRLISLGSLKAGSALGELVDEKDFEKWASEPDDLQKEKATFGTVAKLIAPGIVVPGTLSITNYELYFDADEDDPLYKEQDPKV</sequence>
<dbReference type="InterPro" id="IPR031570">
    <property type="entry name" value="NBEA/BDCP_DUF4704"/>
</dbReference>
<protein>
    <submittedName>
        <fullName evidence="5">BEACH-type PH domain-containing protein</fullName>
    </submittedName>
</protein>
<dbReference type="GO" id="GO:0005829">
    <property type="term" value="C:cytosol"/>
    <property type="evidence" value="ECO:0007669"/>
    <property type="project" value="TreeGrafter"/>
</dbReference>
<dbReference type="InterPro" id="IPR046852">
    <property type="entry name" value="Neurobeachin_a-sol"/>
</dbReference>
<keyword evidence="4" id="KW-1185">Reference proteome</keyword>
<reference evidence="3 4" key="2">
    <citation type="submission" date="2018-11" db="EMBL/GenBank/DDBJ databases">
        <authorList>
            <consortium name="Pathogen Informatics"/>
        </authorList>
    </citation>
    <scope>NUCLEOTIDE SEQUENCE [LARGE SCALE GENOMIC DNA]</scope>
</reference>
<accession>A0A0N5CY79</accession>
<evidence type="ECO:0000313" key="3">
    <source>
        <dbReference type="EMBL" id="VDN02614.1"/>
    </source>
</evidence>
<proteinExistence type="predicted"/>
<dbReference type="WBParaSite" id="TCLT_0000539001-mRNA-1">
    <property type="protein sequence ID" value="TCLT_0000539001-mRNA-1"/>
    <property type="gene ID" value="TCLT_0000539001"/>
</dbReference>
<dbReference type="InterPro" id="IPR050865">
    <property type="entry name" value="BEACH_Domain"/>
</dbReference>
<evidence type="ECO:0000256" key="1">
    <source>
        <dbReference type="SAM" id="MobiDB-lite"/>
    </source>
</evidence>
<evidence type="ECO:0000259" key="2">
    <source>
        <dbReference type="PROSITE" id="PS51783"/>
    </source>
</evidence>
<dbReference type="InterPro" id="IPR016024">
    <property type="entry name" value="ARM-type_fold"/>
</dbReference>
<feature type="domain" description="BEACH-type PH" evidence="2">
    <location>
        <begin position="1710"/>
        <end position="1759"/>
    </location>
</feature>
<dbReference type="PROSITE" id="PS51783">
    <property type="entry name" value="PH_BEACH"/>
    <property type="match status" value="1"/>
</dbReference>
<name>A0A0N5CY79_THECL</name>
<feature type="region of interest" description="Disordered" evidence="1">
    <location>
        <begin position="1"/>
        <end position="26"/>
    </location>
</feature>
<organism evidence="5">
    <name type="scientific">Thelazia callipaeda</name>
    <name type="common">Oriental eyeworm</name>
    <name type="synonym">Parasitic nematode</name>
    <dbReference type="NCBI Taxonomy" id="103827"/>
    <lineage>
        <taxon>Eukaryota</taxon>
        <taxon>Metazoa</taxon>
        <taxon>Ecdysozoa</taxon>
        <taxon>Nematoda</taxon>
        <taxon>Chromadorea</taxon>
        <taxon>Rhabditida</taxon>
        <taxon>Spirurina</taxon>
        <taxon>Spiruromorpha</taxon>
        <taxon>Thelazioidea</taxon>
        <taxon>Thelaziidae</taxon>
        <taxon>Thelazia</taxon>
    </lineage>
</organism>
<dbReference type="SUPFAM" id="SSF48371">
    <property type="entry name" value="ARM repeat"/>
    <property type="match status" value="1"/>
</dbReference>
<dbReference type="GO" id="GO:0008104">
    <property type="term" value="P:intracellular protein localization"/>
    <property type="evidence" value="ECO:0007669"/>
    <property type="project" value="TreeGrafter"/>
</dbReference>
<dbReference type="OrthoDB" id="26681at2759"/>
<dbReference type="Gene3D" id="2.60.120.200">
    <property type="match status" value="1"/>
</dbReference>
<dbReference type="PANTHER" id="PTHR13743:SF162">
    <property type="entry name" value="NEUROBEACHIN"/>
    <property type="match status" value="1"/>
</dbReference>
<dbReference type="GO" id="GO:0016020">
    <property type="term" value="C:membrane"/>
    <property type="evidence" value="ECO:0007669"/>
    <property type="project" value="TreeGrafter"/>
</dbReference>
<evidence type="ECO:0000313" key="5">
    <source>
        <dbReference type="WBParaSite" id="TCLT_0000539001-mRNA-1"/>
    </source>
</evidence>
<dbReference type="Pfam" id="PF15787">
    <property type="entry name" value="DUF4704"/>
    <property type="match status" value="2"/>
</dbReference>
<dbReference type="InterPro" id="IPR023362">
    <property type="entry name" value="PH-BEACH_dom"/>
</dbReference>
<dbReference type="OMA" id="PMMMSGS"/>
<dbReference type="STRING" id="103827.A0A0N5CY79"/>
<dbReference type="GO" id="GO:0019901">
    <property type="term" value="F:protein kinase binding"/>
    <property type="evidence" value="ECO:0007669"/>
    <property type="project" value="TreeGrafter"/>
</dbReference>
<gene>
    <name evidence="3" type="ORF">TCLT_LOCUS5379</name>
</gene>
<dbReference type="SUPFAM" id="SSF49899">
    <property type="entry name" value="Concanavalin A-like lectins/glucanases"/>
    <property type="match status" value="1"/>
</dbReference>
<dbReference type="PANTHER" id="PTHR13743">
    <property type="entry name" value="BEIGE/BEACH-RELATED"/>
    <property type="match status" value="1"/>
</dbReference>